<protein>
    <submittedName>
        <fullName evidence="1">Uncharacterized protein</fullName>
    </submittedName>
</protein>
<reference evidence="1" key="1">
    <citation type="submission" date="2020-03" db="EMBL/GenBank/DDBJ databases">
        <authorList>
            <person name="Weist P."/>
        </authorList>
    </citation>
    <scope>NUCLEOTIDE SEQUENCE</scope>
</reference>
<evidence type="ECO:0000313" key="2">
    <source>
        <dbReference type="Proteomes" id="UP001153269"/>
    </source>
</evidence>
<evidence type="ECO:0000313" key="1">
    <source>
        <dbReference type="EMBL" id="CAB1414552.1"/>
    </source>
</evidence>
<organism evidence="1 2">
    <name type="scientific">Pleuronectes platessa</name>
    <name type="common">European plaice</name>
    <dbReference type="NCBI Taxonomy" id="8262"/>
    <lineage>
        <taxon>Eukaryota</taxon>
        <taxon>Metazoa</taxon>
        <taxon>Chordata</taxon>
        <taxon>Craniata</taxon>
        <taxon>Vertebrata</taxon>
        <taxon>Euteleostomi</taxon>
        <taxon>Actinopterygii</taxon>
        <taxon>Neopterygii</taxon>
        <taxon>Teleostei</taxon>
        <taxon>Neoteleostei</taxon>
        <taxon>Acanthomorphata</taxon>
        <taxon>Carangaria</taxon>
        <taxon>Pleuronectiformes</taxon>
        <taxon>Pleuronectoidei</taxon>
        <taxon>Pleuronectidae</taxon>
        <taxon>Pleuronectes</taxon>
    </lineage>
</organism>
<accession>A0A9N7TKF9</accession>
<keyword evidence="2" id="KW-1185">Reference proteome</keyword>
<dbReference type="EMBL" id="CADEAL010000113">
    <property type="protein sequence ID" value="CAB1414552.1"/>
    <property type="molecule type" value="Genomic_DNA"/>
</dbReference>
<feature type="non-terminal residue" evidence="1">
    <location>
        <position position="1"/>
    </location>
</feature>
<proteinExistence type="predicted"/>
<gene>
    <name evidence="1" type="ORF">PLEPLA_LOCUS2261</name>
</gene>
<dbReference type="Proteomes" id="UP001153269">
    <property type="component" value="Unassembled WGS sequence"/>
</dbReference>
<sequence>QELLWKTLRRTGLHCTEDLMDVDSVDIFGIICNTGPCFQITIRKLRSAFREKGLRLRCQFHKITREVPPRTAE</sequence>
<dbReference type="AlphaFoldDB" id="A0A9N7TKF9"/>
<comment type="caution">
    <text evidence="1">The sequence shown here is derived from an EMBL/GenBank/DDBJ whole genome shotgun (WGS) entry which is preliminary data.</text>
</comment>
<name>A0A9N7TKF9_PLEPL</name>